<geneLocation type="mitochondrion" evidence="2"/>
<protein>
    <submittedName>
        <fullName evidence="2">Orf71</fullName>
    </submittedName>
</protein>
<feature type="transmembrane region" description="Helical" evidence="1">
    <location>
        <begin position="41"/>
        <end position="63"/>
    </location>
</feature>
<dbReference type="RefSeq" id="YP_009446436.1">
    <property type="nucleotide sequence ID" value="NC_036491.1"/>
</dbReference>
<sequence length="71" mass="8405">MFKFIRIKVLSIIKKNKDFNCNLFLRIKLDSRPKLTQFRPLILSSSTSGFFILRGVIYFIMYYELSCAFLG</sequence>
<dbReference type="GeneID" id="35199367"/>
<keyword evidence="1" id="KW-1133">Transmembrane helix</keyword>
<accession>A0A2H4R8E8</accession>
<keyword evidence="2" id="KW-0496">Mitochondrion</keyword>
<proteinExistence type="predicted"/>
<dbReference type="AlphaFoldDB" id="A0A2H4R8E8"/>
<keyword evidence="1" id="KW-0812">Transmembrane</keyword>
<gene>
    <name evidence="2" type="primary">orf71</name>
</gene>
<reference evidence="2" key="1">
    <citation type="journal article" date="2017" name="Curr. Biol.">
        <title>A New Lineage of Eukaryotes Illuminates Early Mitochondrial Genome Reduction.</title>
        <authorList>
            <person name="Janouskovec J."/>
            <person name="Tikhonenkov D.V."/>
            <person name="Burki F."/>
            <person name="Howe A.T."/>
            <person name="Rohwer F.L."/>
            <person name="Mylnikov A.P."/>
            <person name="Keeling P.J."/>
        </authorList>
    </citation>
    <scope>NUCLEOTIDE SEQUENCE</scope>
    <source>
        <strain evidence="2">TD-1</strain>
    </source>
</reference>
<evidence type="ECO:0000313" key="2">
    <source>
        <dbReference type="EMBL" id="ATY40924.1"/>
    </source>
</evidence>
<name>A0A2H4R8E8_9EUKA</name>
<evidence type="ECO:0000256" key="1">
    <source>
        <dbReference type="SAM" id="Phobius"/>
    </source>
</evidence>
<organism evidence="2">
    <name type="scientific">Ancoracysta twista</name>
    <dbReference type="NCBI Taxonomy" id="2044563"/>
    <lineage>
        <taxon>Eukaryota</taxon>
        <taxon>Provora</taxon>
        <taxon>Nebulidia</taxon>
        <taxon>Nebulidea</taxon>
        <taxon>Nebulidida</taxon>
        <taxon>Nebulidae</taxon>
    </lineage>
</organism>
<dbReference type="EMBL" id="MG202008">
    <property type="protein sequence ID" value="ATY40924.1"/>
    <property type="molecule type" value="Genomic_DNA"/>
</dbReference>
<keyword evidence="1" id="KW-0472">Membrane</keyword>